<dbReference type="PANTHER" id="PTHR35889:SF3">
    <property type="entry name" value="F-BOX DOMAIN-CONTAINING PROTEIN"/>
    <property type="match status" value="1"/>
</dbReference>
<evidence type="ECO:0000313" key="3">
    <source>
        <dbReference type="EMBL" id="MDT7828308.1"/>
    </source>
</evidence>
<accession>A0ABU3L4X7</accession>
<evidence type="ECO:0000256" key="1">
    <source>
        <dbReference type="SAM" id="Phobius"/>
    </source>
</evidence>
<proteinExistence type="predicted"/>
<sequence length="476" mass="52138">MTEPTKYRWADYGVLGLSIFLVFCLLFEPYIELPNLVAWSGRLHPLVLHFPIVLLLVAVLLGLTNRPIPKLLLTAGVLSALITAVSGFFLGKDVPIKGELLFWHQWLGGATALIAALWYALERNKLTAALFSKILQVAVLGLIVVTGHYGGMVTHGEGFLAFPAQESRDVIPENPVIYKDIVARILDDKCVSCHNPNKQKGELVMTGFDELVRGGENGDIFVAGNLVESEMIRRLHLPLGDEEHMPPEGKSQLGENEIAILEQWIATGASDTVRLDQLSESEPLVALIKAMMAPDPSEKWAELPKVADTALQAMASDYLSISRIADGSEALGAVLFPPPGYDPKTVLALERVAENIVHLDLSGIPIGEDEIDLISTFANLERLELDRTPIGDSDVRKLSSLNRLSLLKIYDTAITDESLSALKQMSALKSLYLYRTEVSEEGIASLKKERPDLLVDNGIDRATNAFFVANDTVPEN</sequence>
<gene>
    <name evidence="3" type="ORF">RQM65_06505</name>
</gene>
<dbReference type="Proteomes" id="UP001250656">
    <property type="component" value="Unassembled WGS sequence"/>
</dbReference>
<keyword evidence="1" id="KW-1133">Transmembrane helix</keyword>
<name>A0ABU3L4X7_9FLAO</name>
<feature type="transmembrane region" description="Helical" evidence="1">
    <location>
        <begin position="102"/>
        <end position="121"/>
    </location>
</feature>
<feature type="transmembrane region" description="Helical" evidence="1">
    <location>
        <begin position="71"/>
        <end position="90"/>
    </location>
</feature>
<dbReference type="RefSeq" id="WP_314013557.1">
    <property type="nucleotide sequence ID" value="NZ_JAVTTP010000001.1"/>
</dbReference>
<dbReference type="PANTHER" id="PTHR35889">
    <property type="entry name" value="CYCLOINULO-OLIGOSACCHARIDE FRUCTANOTRANSFERASE-RELATED"/>
    <property type="match status" value="1"/>
</dbReference>
<dbReference type="InterPro" id="IPR032675">
    <property type="entry name" value="LRR_dom_sf"/>
</dbReference>
<keyword evidence="1" id="KW-0812">Transmembrane</keyword>
<feature type="domain" description="Cytochrome C Planctomycete-type" evidence="2">
    <location>
        <begin position="190"/>
        <end position="249"/>
    </location>
</feature>
<feature type="transmembrane region" description="Helical" evidence="1">
    <location>
        <begin position="43"/>
        <end position="64"/>
    </location>
</feature>
<dbReference type="InterPro" id="IPR011429">
    <property type="entry name" value="Cyt_c_Planctomycete-type"/>
</dbReference>
<feature type="transmembrane region" description="Helical" evidence="1">
    <location>
        <begin position="12"/>
        <end position="31"/>
    </location>
</feature>
<dbReference type="SUPFAM" id="SSF52047">
    <property type="entry name" value="RNI-like"/>
    <property type="match status" value="1"/>
</dbReference>
<dbReference type="Pfam" id="PF07635">
    <property type="entry name" value="PSCyt1"/>
    <property type="match status" value="1"/>
</dbReference>
<keyword evidence="1" id="KW-0472">Membrane</keyword>
<dbReference type="EMBL" id="JAVTTP010000001">
    <property type="protein sequence ID" value="MDT7828308.1"/>
    <property type="molecule type" value="Genomic_DNA"/>
</dbReference>
<comment type="caution">
    <text evidence="3">The sequence shown here is derived from an EMBL/GenBank/DDBJ whole genome shotgun (WGS) entry which is preliminary data.</text>
</comment>
<reference evidence="3 4" key="1">
    <citation type="submission" date="2023-09" db="EMBL/GenBank/DDBJ databases">
        <title>Novel taxa isolated from Blanes Bay.</title>
        <authorList>
            <person name="Rey-Velasco X."/>
            <person name="Lucena T."/>
        </authorList>
    </citation>
    <scope>NUCLEOTIDE SEQUENCE [LARGE SCALE GENOMIC DNA]</scope>
    <source>
        <strain evidence="3 4">S334</strain>
    </source>
</reference>
<protein>
    <submittedName>
        <fullName evidence="3">C-type cytochrome domain-containing protein</fullName>
    </submittedName>
</protein>
<organism evidence="3 4">
    <name type="scientific">Pricia mediterranea</name>
    <dbReference type="NCBI Taxonomy" id="3076079"/>
    <lineage>
        <taxon>Bacteria</taxon>
        <taxon>Pseudomonadati</taxon>
        <taxon>Bacteroidota</taxon>
        <taxon>Flavobacteriia</taxon>
        <taxon>Flavobacteriales</taxon>
        <taxon>Flavobacteriaceae</taxon>
        <taxon>Pricia</taxon>
    </lineage>
</organism>
<dbReference type="Gene3D" id="3.80.10.10">
    <property type="entry name" value="Ribonuclease Inhibitor"/>
    <property type="match status" value="1"/>
</dbReference>
<feature type="transmembrane region" description="Helical" evidence="1">
    <location>
        <begin position="128"/>
        <end position="149"/>
    </location>
</feature>
<evidence type="ECO:0000313" key="4">
    <source>
        <dbReference type="Proteomes" id="UP001250656"/>
    </source>
</evidence>
<evidence type="ECO:0000259" key="2">
    <source>
        <dbReference type="Pfam" id="PF07635"/>
    </source>
</evidence>
<keyword evidence="4" id="KW-1185">Reference proteome</keyword>